<dbReference type="EMBL" id="JBFOLJ010000006">
    <property type="protein sequence ID" value="KAL2527913.1"/>
    <property type="molecule type" value="Genomic_DNA"/>
</dbReference>
<dbReference type="AlphaFoldDB" id="A0ABD1UU12"/>
<sequence length="184" mass="19550">MGKKNLGLKFSPPPLPTPLPPNLDISLSLLPPPPPSRFPPNRLCPSSGRENTVHSAGARAGRAIPLINRDYISAALARLLPAARDLRDCSGPRLRDCSGPRLRDSSLSGPRLLPVVLSSLSALVLAPTVEAHDFPKFGCDLAPLPLNVISAAQAHHCALALGNTTVSPWKFYLSGRGHPNCRSL</sequence>
<keyword evidence="3" id="KW-1185">Reference proteome</keyword>
<evidence type="ECO:0000313" key="3">
    <source>
        <dbReference type="Proteomes" id="UP001604277"/>
    </source>
</evidence>
<protein>
    <submittedName>
        <fullName evidence="2">Uncharacterized protein</fullName>
    </submittedName>
</protein>
<evidence type="ECO:0000313" key="2">
    <source>
        <dbReference type="EMBL" id="KAL2527913.1"/>
    </source>
</evidence>
<reference evidence="3" key="1">
    <citation type="submission" date="2024-07" db="EMBL/GenBank/DDBJ databases">
        <title>Two chromosome-level genome assemblies of Korean endemic species Abeliophyllum distichum and Forsythia ovata (Oleaceae).</title>
        <authorList>
            <person name="Jang H."/>
        </authorList>
    </citation>
    <scope>NUCLEOTIDE SEQUENCE [LARGE SCALE GENOMIC DNA]</scope>
</reference>
<feature type="compositionally biased region" description="Pro residues" evidence="1">
    <location>
        <begin position="11"/>
        <end position="21"/>
    </location>
</feature>
<name>A0ABD1UU12_9LAMI</name>
<accession>A0ABD1UU12</accession>
<evidence type="ECO:0000256" key="1">
    <source>
        <dbReference type="SAM" id="MobiDB-lite"/>
    </source>
</evidence>
<comment type="caution">
    <text evidence="2">The sequence shown here is derived from an EMBL/GenBank/DDBJ whole genome shotgun (WGS) entry which is preliminary data.</text>
</comment>
<dbReference type="Proteomes" id="UP001604277">
    <property type="component" value="Unassembled WGS sequence"/>
</dbReference>
<organism evidence="2 3">
    <name type="scientific">Forsythia ovata</name>
    <dbReference type="NCBI Taxonomy" id="205694"/>
    <lineage>
        <taxon>Eukaryota</taxon>
        <taxon>Viridiplantae</taxon>
        <taxon>Streptophyta</taxon>
        <taxon>Embryophyta</taxon>
        <taxon>Tracheophyta</taxon>
        <taxon>Spermatophyta</taxon>
        <taxon>Magnoliopsida</taxon>
        <taxon>eudicotyledons</taxon>
        <taxon>Gunneridae</taxon>
        <taxon>Pentapetalae</taxon>
        <taxon>asterids</taxon>
        <taxon>lamiids</taxon>
        <taxon>Lamiales</taxon>
        <taxon>Oleaceae</taxon>
        <taxon>Forsythieae</taxon>
        <taxon>Forsythia</taxon>
    </lineage>
</organism>
<gene>
    <name evidence="2" type="ORF">Fot_20514</name>
</gene>
<feature type="region of interest" description="Disordered" evidence="1">
    <location>
        <begin position="1"/>
        <end position="23"/>
    </location>
</feature>
<proteinExistence type="predicted"/>